<protein>
    <submittedName>
        <fullName evidence="10">MFS transporter</fullName>
    </submittedName>
</protein>
<feature type="domain" description="Major facilitator superfamily (MFS) profile" evidence="9">
    <location>
        <begin position="10"/>
        <end position="490"/>
    </location>
</feature>
<proteinExistence type="predicted"/>
<dbReference type="PANTHER" id="PTHR23501:SF191">
    <property type="entry name" value="VACUOLAR BASIC AMINO ACID TRANSPORTER 4"/>
    <property type="match status" value="1"/>
</dbReference>
<feature type="transmembrane region" description="Helical" evidence="8">
    <location>
        <begin position="194"/>
        <end position="214"/>
    </location>
</feature>
<dbReference type="PROSITE" id="PS50850">
    <property type="entry name" value="MFS"/>
    <property type="match status" value="1"/>
</dbReference>
<dbReference type="Pfam" id="PF07690">
    <property type="entry name" value="MFS_1"/>
    <property type="match status" value="1"/>
</dbReference>
<sequence length="541" mass="56899">MQRTTNRVLVTVAMMVATLLVAIDVTVVGTAMPRIVADLGGLDLMSWVFAIYTLTTAVTTPIYGKLADLYGRKVVFTIGVVLFVLGSMLSGLAHTMTQLIWFRAFQGIGAGAVMPVTFTIIGDLFPGEQRAKMQGLFSAVWGIAGLIGPLVGGFFVDHVTWRWIFFINLPVGAVSLLLVWVALHESFHRARRPIDYLGAATFTAGASLLLYALLSGGQKYAWNSPTLIGLFAGAVALLALFVAIEARAPEPMLPLRLFRMRVITMSNLVGFFSAAVLIGITAYLPMWIQGILGFSATNSGLTLLPMSIAWPIGSTLAGRFMYRIGSKTTAVIGGVLITLGAAWLSRAEVDAPAWWFTAIMVVVGLGMGYCTTPITVLVQAAVGWNLRGAATASSTFVRSLGQTIGVAVYGTYFNQALTRYAEAHIPAPYRQQAMNVNQWLKPGGGHILTGALLTRVHAFLASGLHTVFAMVLGTAVVTLVLTLLMPSHKQALATQAGGPGGTGGRGSGGAGGPGGPGKSSGSPQRAEPAANGVNGWGVKST</sequence>
<feature type="compositionally biased region" description="Gly residues" evidence="7">
    <location>
        <begin position="497"/>
        <end position="518"/>
    </location>
</feature>
<accession>A0A917K6W9</accession>
<feature type="transmembrane region" description="Helical" evidence="8">
    <location>
        <begin position="300"/>
        <end position="322"/>
    </location>
</feature>
<reference evidence="10" key="1">
    <citation type="journal article" date="2014" name="Int. J. Syst. Evol. Microbiol.">
        <title>Complete genome sequence of Corynebacterium casei LMG S-19264T (=DSM 44701T), isolated from a smear-ripened cheese.</title>
        <authorList>
            <consortium name="US DOE Joint Genome Institute (JGI-PGF)"/>
            <person name="Walter F."/>
            <person name="Albersmeier A."/>
            <person name="Kalinowski J."/>
            <person name="Ruckert C."/>
        </authorList>
    </citation>
    <scope>NUCLEOTIDE SEQUENCE</scope>
    <source>
        <strain evidence="10">JCM 18487</strain>
    </source>
</reference>
<evidence type="ECO:0000313" key="10">
    <source>
        <dbReference type="EMBL" id="GGJ00174.1"/>
    </source>
</evidence>
<dbReference type="FunFam" id="1.20.1720.10:FF:000004">
    <property type="entry name" value="EmrB/QacA family drug resistance transporter"/>
    <property type="match status" value="1"/>
</dbReference>
<gene>
    <name evidence="10" type="ORF">GCM10010885_06770</name>
</gene>
<dbReference type="PANTHER" id="PTHR23501">
    <property type="entry name" value="MAJOR FACILITATOR SUPERFAMILY"/>
    <property type="match status" value="1"/>
</dbReference>
<dbReference type="NCBIfam" id="TIGR00711">
    <property type="entry name" value="efflux_EmrB"/>
    <property type="match status" value="1"/>
</dbReference>
<organism evidence="10 11">
    <name type="scientific">Alicyclobacillus cellulosilyticus</name>
    <dbReference type="NCBI Taxonomy" id="1003997"/>
    <lineage>
        <taxon>Bacteria</taxon>
        <taxon>Bacillati</taxon>
        <taxon>Bacillota</taxon>
        <taxon>Bacilli</taxon>
        <taxon>Bacillales</taxon>
        <taxon>Alicyclobacillaceae</taxon>
        <taxon>Alicyclobacillus</taxon>
    </lineage>
</organism>
<evidence type="ECO:0000256" key="5">
    <source>
        <dbReference type="ARBA" id="ARBA00022989"/>
    </source>
</evidence>
<feature type="transmembrane region" description="Helical" evidence="8">
    <location>
        <begin position="100"/>
        <end position="124"/>
    </location>
</feature>
<dbReference type="InterPro" id="IPR004638">
    <property type="entry name" value="EmrB-like"/>
</dbReference>
<evidence type="ECO:0000256" key="2">
    <source>
        <dbReference type="ARBA" id="ARBA00022448"/>
    </source>
</evidence>
<feature type="transmembrane region" description="Helical" evidence="8">
    <location>
        <begin position="161"/>
        <end position="182"/>
    </location>
</feature>
<keyword evidence="4 8" id="KW-0812">Transmembrane</keyword>
<evidence type="ECO:0000256" key="1">
    <source>
        <dbReference type="ARBA" id="ARBA00004651"/>
    </source>
</evidence>
<feature type="region of interest" description="Disordered" evidence="7">
    <location>
        <begin position="494"/>
        <end position="541"/>
    </location>
</feature>
<feature type="transmembrane region" description="Helical" evidence="8">
    <location>
        <begin position="44"/>
        <end position="63"/>
    </location>
</feature>
<feature type="transmembrane region" description="Helical" evidence="8">
    <location>
        <begin position="75"/>
        <end position="94"/>
    </location>
</feature>
<feature type="transmembrane region" description="Helical" evidence="8">
    <location>
        <begin position="329"/>
        <end position="347"/>
    </location>
</feature>
<reference evidence="10" key="2">
    <citation type="submission" date="2020-09" db="EMBL/GenBank/DDBJ databases">
        <authorList>
            <person name="Sun Q."/>
            <person name="Ohkuma M."/>
        </authorList>
    </citation>
    <scope>NUCLEOTIDE SEQUENCE</scope>
    <source>
        <strain evidence="10">JCM 18487</strain>
    </source>
</reference>
<feature type="transmembrane region" description="Helical" evidence="8">
    <location>
        <begin position="226"/>
        <end position="244"/>
    </location>
</feature>
<dbReference type="EMBL" id="BMOY01000007">
    <property type="protein sequence ID" value="GGJ00174.1"/>
    <property type="molecule type" value="Genomic_DNA"/>
</dbReference>
<evidence type="ECO:0000256" key="4">
    <source>
        <dbReference type="ARBA" id="ARBA00022692"/>
    </source>
</evidence>
<evidence type="ECO:0000313" key="11">
    <source>
        <dbReference type="Proteomes" id="UP000637695"/>
    </source>
</evidence>
<comment type="subcellular location">
    <subcellularLocation>
        <location evidence="1">Cell membrane</location>
        <topology evidence="1">Multi-pass membrane protein</topology>
    </subcellularLocation>
</comment>
<feature type="transmembrane region" description="Helical" evidence="8">
    <location>
        <begin position="466"/>
        <end position="485"/>
    </location>
</feature>
<keyword evidence="2" id="KW-0813">Transport</keyword>
<dbReference type="AlphaFoldDB" id="A0A917K6W9"/>
<dbReference type="RefSeq" id="WP_188881157.1">
    <property type="nucleotide sequence ID" value="NZ_BMOY01000007.1"/>
</dbReference>
<dbReference type="GO" id="GO:0022857">
    <property type="term" value="F:transmembrane transporter activity"/>
    <property type="evidence" value="ECO:0007669"/>
    <property type="project" value="InterPro"/>
</dbReference>
<dbReference type="Gene3D" id="1.20.1250.20">
    <property type="entry name" value="MFS general substrate transporter like domains"/>
    <property type="match status" value="1"/>
</dbReference>
<dbReference type="Proteomes" id="UP000637695">
    <property type="component" value="Unassembled WGS sequence"/>
</dbReference>
<dbReference type="SUPFAM" id="SSF103473">
    <property type="entry name" value="MFS general substrate transporter"/>
    <property type="match status" value="1"/>
</dbReference>
<dbReference type="PRINTS" id="PR01036">
    <property type="entry name" value="TCRTETB"/>
</dbReference>
<comment type="caution">
    <text evidence="10">The sequence shown here is derived from an EMBL/GenBank/DDBJ whole genome shotgun (WGS) entry which is preliminary data.</text>
</comment>
<dbReference type="InterPro" id="IPR036259">
    <property type="entry name" value="MFS_trans_sf"/>
</dbReference>
<keyword evidence="5 8" id="KW-1133">Transmembrane helix</keyword>
<feature type="transmembrane region" description="Helical" evidence="8">
    <location>
        <begin position="265"/>
        <end position="288"/>
    </location>
</feature>
<evidence type="ECO:0000256" key="7">
    <source>
        <dbReference type="SAM" id="MobiDB-lite"/>
    </source>
</evidence>
<evidence type="ECO:0000256" key="8">
    <source>
        <dbReference type="SAM" id="Phobius"/>
    </source>
</evidence>
<name>A0A917K6W9_9BACL</name>
<dbReference type="InterPro" id="IPR020846">
    <property type="entry name" value="MFS_dom"/>
</dbReference>
<feature type="transmembrane region" description="Helical" evidence="8">
    <location>
        <begin position="136"/>
        <end position="155"/>
    </location>
</feature>
<dbReference type="CDD" id="cd17502">
    <property type="entry name" value="MFS_Azr1_MDR_like"/>
    <property type="match status" value="1"/>
</dbReference>
<dbReference type="GO" id="GO:0005886">
    <property type="term" value="C:plasma membrane"/>
    <property type="evidence" value="ECO:0007669"/>
    <property type="project" value="UniProtKB-SubCell"/>
</dbReference>
<keyword evidence="3" id="KW-1003">Cell membrane</keyword>
<keyword evidence="6 8" id="KW-0472">Membrane</keyword>
<feature type="transmembrane region" description="Helical" evidence="8">
    <location>
        <begin position="12"/>
        <end position="32"/>
    </location>
</feature>
<keyword evidence="11" id="KW-1185">Reference proteome</keyword>
<evidence type="ECO:0000256" key="6">
    <source>
        <dbReference type="ARBA" id="ARBA00023136"/>
    </source>
</evidence>
<evidence type="ECO:0000259" key="9">
    <source>
        <dbReference type="PROSITE" id="PS50850"/>
    </source>
</evidence>
<dbReference type="InterPro" id="IPR011701">
    <property type="entry name" value="MFS"/>
</dbReference>
<evidence type="ECO:0000256" key="3">
    <source>
        <dbReference type="ARBA" id="ARBA00022475"/>
    </source>
</evidence>
<feature type="transmembrane region" description="Helical" evidence="8">
    <location>
        <begin position="353"/>
        <end position="378"/>
    </location>
</feature>
<dbReference type="Gene3D" id="1.20.1720.10">
    <property type="entry name" value="Multidrug resistance protein D"/>
    <property type="match status" value="1"/>
</dbReference>